<accession>A0A1R2B790</accession>
<feature type="transmembrane region" description="Helical" evidence="1">
    <location>
        <begin position="107"/>
        <end position="132"/>
    </location>
</feature>
<sequence>MDKLGLDNYASVFKKIAFIWISLLIPCFGLSIWWTIYETRTISIIIIEFLSVAALFLCIYYLKYIVLNNKPVKIMLIVMAFILCGQIGLAIWVSILFKGDAGIANLVSIWVCSFFILFSYLCFILPVGVIFWNVRSEDLAKAQNIGGKIVVPSPIPVSSGQDNEIVVTLK</sequence>
<keyword evidence="3" id="KW-1185">Reference proteome</keyword>
<dbReference type="EMBL" id="MPUH01000882">
    <property type="protein sequence ID" value="OMJ72664.1"/>
    <property type="molecule type" value="Genomic_DNA"/>
</dbReference>
<dbReference type="AlphaFoldDB" id="A0A1R2B790"/>
<keyword evidence="1" id="KW-0472">Membrane</keyword>
<keyword evidence="1" id="KW-0812">Transmembrane</keyword>
<proteinExistence type="predicted"/>
<evidence type="ECO:0000313" key="3">
    <source>
        <dbReference type="Proteomes" id="UP000187209"/>
    </source>
</evidence>
<gene>
    <name evidence="2" type="ORF">SteCoe_28832</name>
</gene>
<dbReference type="Proteomes" id="UP000187209">
    <property type="component" value="Unassembled WGS sequence"/>
</dbReference>
<organism evidence="2 3">
    <name type="scientific">Stentor coeruleus</name>
    <dbReference type="NCBI Taxonomy" id="5963"/>
    <lineage>
        <taxon>Eukaryota</taxon>
        <taxon>Sar</taxon>
        <taxon>Alveolata</taxon>
        <taxon>Ciliophora</taxon>
        <taxon>Postciliodesmatophora</taxon>
        <taxon>Heterotrichea</taxon>
        <taxon>Heterotrichida</taxon>
        <taxon>Stentoridae</taxon>
        <taxon>Stentor</taxon>
    </lineage>
</organism>
<keyword evidence="1" id="KW-1133">Transmembrane helix</keyword>
<feature type="transmembrane region" description="Helical" evidence="1">
    <location>
        <begin position="42"/>
        <end position="62"/>
    </location>
</feature>
<name>A0A1R2B790_9CILI</name>
<reference evidence="2 3" key="1">
    <citation type="submission" date="2016-11" db="EMBL/GenBank/DDBJ databases">
        <title>The macronuclear genome of Stentor coeruleus: a giant cell with tiny introns.</title>
        <authorList>
            <person name="Slabodnick M."/>
            <person name="Ruby J.G."/>
            <person name="Reiff S.B."/>
            <person name="Swart E.C."/>
            <person name="Gosai S."/>
            <person name="Prabakaran S."/>
            <person name="Witkowska E."/>
            <person name="Larue G.E."/>
            <person name="Fisher S."/>
            <person name="Freeman R.M."/>
            <person name="Gunawardena J."/>
            <person name="Chu W."/>
            <person name="Stover N.A."/>
            <person name="Gregory B.D."/>
            <person name="Nowacki M."/>
            <person name="Derisi J."/>
            <person name="Roy S.W."/>
            <person name="Marshall W.F."/>
            <person name="Sood P."/>
        </authorList>
    </citation>
    <scope>NUCLEOTIDE SEQUENCE [LARGE SCALE GENOMIC DNA]</scope>
    <source>
        <strain evidence="2">WM001</strain>
    </source>
</reference>
<protein>
    <submittedName>
        <fullName evidence="2">Uncharacterized protein</fullName>
    </submittedName>
</protein>
<evidence type="ECO:0000313" key="2">
    <source>
        <dbReference type="EMBL" id="OMJ72664.1"/>
    </source>
</evidence>
<evidence type="ECO:0000256" key="1">
    <source>
        <dbReference type="SAM" id="Phobius"/>
    </source>
</evidence>
<comment type="caution">
    <text evidence="2">The sequence shown here is derived from an EMBL/GenBank/DDBJ whole genome shotgun (WGS) entry which is preliminary data.</text>
</comment>
<feature type="transmembrane region" description="Helical" evidence="1">
    <location>
        <begin position="74"/>
        <end position="95"/>
    </location>
</feature>
<feature type="transmembrane region" description="Helical" evidence="1">
    <location>
        <begin position="12"/>
        <end position="36"/>
    </location>
</feature>